<protein>
    <recommendedName>
        <fullName evidence="5">Transcription factor IIIC putative zinc-finger domain-containing protein</fullName>
    </recommendedName>
</protein>
<dbReference type="AlphaFoldDB" id="A0A507QY79"/>
<dbReference type="STRING" id="5098.A0A507QY79"/>
<feature type="domain" description="Transcription factor IIIC 90kDa subunit N-terminal" evidence="1">
    <location>
        <begin position="19"/>
        <end position="520"/>
    </location>
</feature>
<dbReference type="GO" id="GO:0006384">
    <property type="term" value="P:transcription initiation at RNA polymerase III promoter"/>
    <property type="evidence" value="ECO:0007669"/>
    <property type="project" value="InterPro"/>
</dbReference>
<dbReference type="PANTHER" id="PTHR15496:SF2">
    <property type="entry name" value="GENERAL TRANSCRIPTION FACTOR 3C POLYPEPTIDE 4"/>
    <property type="match status" value="1"/>
</dbReference>
<feature type="domain" description="Transcription factor IIIC putative zinc-finger" evidence="2">
    <location>
        <begin position="634"/>
        <end position="733"/>
    </location>
</feature>
<evidence type="ECO:0000313" key="3">
    <source>
        <dbReference type="EMBL" id="TQB72761.1"/>
    </source>
</evidence>
<evidence type="ECO:0000313" key="4">
    <source>
        <dbReference type="Proteomes" id="UP000319663"/>
    </source>
</evidence>
<evidence type="ECO:0008006" key="5">
    <source>
        <dbReference type="Google" id="ProtNLM"/>
    </source>
</evidence>
<dbReference type="Proteomes" id="UP000319663">
    <property type="component" value="Unassembled WGS sequence"/>
</dbReference>
<evidence type="ECO:0000259" key="2">
    <source>
        <dbReference type="Pfam" id="PF12660"/>
    </source>
</evidence>
<dbReference type="OrthoDB" id="6021743at2759"/>
<dbReference type="GO" id="GO:0004402">
    <property type="term" value="F:histone acetyltransferase activity"/>
    <property type="evidence" value="ECO:0007669"/>
    <property type="project" value="InterPro"/>
</dbReference>
<dbReference type="EMBL" id="VIFY01000057">
    <property type="protein sequence ID" value="TQB72761.1"/>
    <property type="molecule type" value="Genomic_DNA"/>
</dbReference>
<reference evidence="3 4" key="1">
    <citation type="submission" date="2019-06" db="EMBL/GenBank/DDBJ databases">
        <title>Wine fermentation using esterase from Monascus purpureus.</title>
        <authorList>
            <person name="Geng C."/>
            <person name="Zhang Y."/>
        </authorList>
    </citation>
    <scope>NUCLEOTIDE SEQUENCE [LARGE SCALE GENOMIC DNA]</scope>
    <source>
        <strain evidence="3">HQ1</strain>
    </source>
</reference>
<keyword evidence="4" id="KW-1185">Reference proteome</keyword>
<evidence type="ECO:0000259" key="1">
    <source>
        <dbReference type="Pfam" id="PF12657"/>
    </source>
</evidence>
<name>A0A507QY79_MONPU</name>
<dbReference type="Pfam" id="PF12660">
    <property type="entry name" value="zf-TFIIIC"/>
    <property type="match status" value="1"/>
</dbReference>
<dbReference type="GO" id="GO:0000127">
    <property type="term" value="C:transcription factor TFIIIC complex"/>
    <property type="evidence" value="ECO:0007669"/>
    <property type="project" value="InterPro"/>
</dbReference>
<comment type="caution">
    <text evidence="3">The sequence shown here is derived from an EMBL/GenBank/DDBJ whole genome shotgun (WGS) entry which is preliminary data.</text>
</comment>
<dbReference type="InterPro" id="IPR024761">
    <property type="entry name" value="TFIIIC_delta_N"/>
</dbReference>
<organism evidence="3 4">
    <name type="scientific">Monascus purpureus</name>
    <name type="common">Red mold</name>
    <name type="synonym">Monascus anka</name>
    <dbReference type="NCBI Taxonomy" id="5098"/>
    <lineage>
        <taxon>Eukaryota</taxon>
        <taxon>Fungi</taxon>
        <taxon>Dikarya</taxon>
        <taxon>Ascomycota</taxon>
        <taxon>Pezizomycotina</taxon>
        <taxon>Eurotiomycetes</taxon>
        <taxon>Eurotiomycetidae</taxon>
        <taxon>Eurotiales</taxon>
        <taxon>Aspergillaceae</taxon>
        <taxon>Monascus</taxon>
    </lineage>
</organism>
<sequence length="735" mass="81481">MLSPIELNLFPSCPNCLSWSADGELAIGAGEYVHILTPRNIKIEKDNDENNVPKIEPTEKTPATEQWNITRFRVNVFTNQEWPTIFPQNRNDFSIGVEQSMSTVAALAWSPPGLSKHRCCTLAVLTTNLLLSFYEPLGPQGKWVRVAIVNHSLDRYFSGIIPEFALRFKKSNIRSFTWFSAFKVPDVQRSGSSIHNPYSVPSPATRWGIHLLAVANDDNDVLMLETNRMQRGLDMLGSYSIEVSSVISLCEQEGSYPMMQPTSLFAAAVKSRSKVSSISCGPWSPQSNTAEGTYSRTAAVATTYGTQLKVMKFHVKFTTEEQSSHKLEYSLVEYPVAASVQKYREYNFTGPLQWLYTDDSQTVCLAAGVFGGLVTIFFSKAAYDGRYTTSSDFQVSEQFFGETEQGEPGHWEPIYAMTTALNEKTCTRTLHVGTKGGYVSTRLFPNSSDKPHSHIPSWAKKLEDIREGFDLDHDLGGLAIARIWGLASYHGLVAAAATMHPGDMIEYRTAMNERCSLIFSSGNLDDDEPGHPTFPKTIVDRSPSFLRQKREAIYGLILTAAQPDDLSKDIWSQRLIYSASCCAVVDGENKELLPLAQRALQQLADITGADLREEISKCIGDTESNNIQPKSTAQLSGPGGYIFEKCEICDTGISWSSAQEALCETGHLFVRCGLTFLCIHEPGISKFCSVCNTEYLNEDLLRTAEDERGSGLGGIFEMVLEAFDTCVYCGGKYRS</sequence>
<dbReference type="PANTHER" id="PTHR15496">
    <property type="entry name" value="GENERAL TRANSCRIPTION FACTOR 3C POLYPEPTIDE 4 FAMILY"/>
    <property type="match status" value="1"/>
</dbReference>
<dbReference type="Pfam" id="PF12657">
    <property type="entry name" value="TFIIIC_delta"/>
    <property type="match status" value="1"/>
</dbReference>
<proteinExistence type="predicted"/>
<accession>A0A507QY79</accession>
<dbReference type="InterPro" id="IPR044230">
    <property type="entry name" value="GTF3C4"/>
</dbReference>
<dbReference type="InterPro" id="IPR024764">
    <property type="entry name" value="TFIIIC_Znf"/>
</dbReference>
<gene>
    <name evidence="3" type="ORF">MPDQ_006477</name>
</gene>